<dbReference type="AlphaFoldDB" id="U2YNL7"/>
<evidence type="ECO:0000259" key="1">
    <source>
        <dbReference type="PROSITE" id="PS51819"/>
    </source>
</evidence>
<dbReference type="InterPro" id="IPR029068">
    <property type="entry name" value="Glyas_Bleomycin-R_OHBP_Dase"/>
</dbReference>
<dbReference type="Proteomes" id="UP000016568">
    <property type="component" value="Unassembled WGS sequence"/>
</dbReference>
<gene>
    <name evidence="2" type="ORF">NT2_07_01720</name>
</gene>
<dbReference type="EMBL" id="BASZ01000007">
    <property type="protein sequence ID" value="GAD50172.1"/>
    <property type="molecule type" value="Genomic_DNA"/>
</dbReference>
<comment type="caution">
    <text evidence="2">The sequence shown here is derived from an EMBL/GenBank/DDBJ whole genome shotgun (WGS) entry which is preliminary data.</text>
</comment>
<dbReference type="Pfam" id="PF00903">
    <property type="entry name" value="Glyoxalase"/>
    <property type="match status" value="2"/>
</dbReference>
<evidence type="ECO:0000313" key="2">
    <source>
        <dbReference type="EMBL" id="GAD50172.1"/>
    </source>
</evidence>
<proteinExistence type="predicted"/>
<dbReference type="eggNOG" id="COG0346">
    <property type="taxonomic scope" value="Bacteria"/>
</dbReference>
<dbReference type="PROSITE" id="PS51819">
    <property type="entry name" value="VOC"/>
    <property type="match status" value="2"/>
</dbReference>
<evidence type="ECO:0000313" key="3">
    <source>
        <dbReference type="Proteomes" id="UP000016568"/>
    </source>
</evidence>
<dbReference type="InterPro" id="IPR004360">
    <property type="entry name" value="Glyas_Fos-R_dOase_dom"/>
</dbReference>
<feature type="domain" description="VOC" evidence="1">
    <location>
        <begin position="4"/>
        <end position="135"/>
    </location>
</feature>
<feature type="domain" description="VOC" evidence="1">
    <location>
        <begin position="153"/>
        <end position="288"/>
    </location>
</feature>
<protein>
    <recommendedName>
        <fullName evidence="1">VOC domain-containing protein</fullName>
    </recommendedName>
</protein>
<organism evidence="2 3">
    <name type="scientific">Caenibius tardaugens NBRC 16725</name>
    <dbReference type="NCBI Taxonomy" id="1219035"/>
    <lineage>
        <taxon>Bacteria</taxon>
        <taxon>Pseudomonadati</taxon>
        <taxon>Pseudomonadota</taxon>
        <taxon>Alphaproteobacteria</taxon>
        <taxon>Sphingomonadales</taxon>
        <taxon>Erythrobacteraceae</taxon>
        <taxon>Caenibius</taxon>
    </lineage>
</organism>
<dbReference type="InterPro" id="IPR037523">
    <property type="entry name" value="VOC_core"/>
</dbReference>
<dbReference type="SUPFAM" id="SSF54593">
    <property type="entry name" value="Glyoxalase/Bleomycin resistance protein/Dihydroxybiphenyl dioxygenase"/>
    <property type="match status" value="2"/>
</dbReference>
<dbReference type="Gene3D" id="3.10.180.10">
    <property type="entry name" value="2,3-Dihydroxybiphenyl 1,2-Dioxygenase, domain 1"/>
    <property type="match status" value="2"/>
</dbReference>
<dbReference type="RefSeq" id="WP_021690990.1">
    <property type="nucleotide sequence ID" value="NZ_BASZ01000007.1"/>
</dbReference>
<dbReference type="PANTHER" id="PTHR21366">
    <property type="entry name" value="GLYOXALASE FAMILY PROTEIN"/>
    <property type="match status" value="1"/>
</dbReference>
<sequence>MPISLAYRGLYVSDPAASTHFYEGLGFAVLHEDERLDAPQGKVKTLRNRQGVTLRLNHLPAPGLRTGGKRRPMTALGPTHLNFYVADYDETLATVRARGGDVATETRIAYTQDGSSTDMIYCTDPDGIRVEVWTTVPYGPGGFSTAIPGVSRKFSHSGICVRDLDQSIAFYEALGFVRAEVFDYRDPPGQLDPMFEETGSSAIAQMMRNGDDVIELLHFLNPAPLYREEYAVPGNAGFFDIGFHVPSLAEARAALPGATQGWSGDDRVESGSLRILDPNGVRIELVEVKKGDL</sequence>
<keyword evidence="3" id="KW-1185">Reference proteome</keyword>
<accession>U2YNL7</accession>
<reference evidence="2" key="1">
    <citation type="submission" date="2013-09" db="EMBL/GenBank/DDBJ databases">
        <title>Whole genome shotgun sequence of Novosphingobium tardaugens NBRC 16725.</title>
        <authorList>
            <person name="Isaki S."/>
            <person name="Hosoyama A."/>
            <person name="Tsuchikane K."/>
            <person name="Katsumata H."/>
            <person name="Ando Y."/>
            <person name="Yamazaki S."/>
            <person name="Fujita N."/>
        </authorList>
    </citation>
    <scope>NUCLEOTIDE SEQUENCE [LARGE SCALE GENOMIC DNA]</scope>
    <source>
        <strain evidence="2">NBRC 16725</strain>
    </source>
</reference>
<dbReference type="CDD" id="cd06587">
    <property type="entry name" value="VOC"/>
    <property type="match status" value="2"/>
</dbReference>
<name>U2YNL7_9SPHN</name>
<dbReference type="InterPro" id="IPR050383">
    <property type="entry name" value="GlyoxalaseI/FosfomycinResist"/>
</dbReference>